<feature type="transmembrane region" description="Helical" evidence="1">
    <location>
        <begin position="97"/>
        <end position="113"/>
    </location>
</feature>
<sequence>MAQLPLELISNLISLIILVMIFVKYYQYKKKLDVLKELNELKEKKKLTSEDKSFIKTNLKDYQVLFARDEQRIKLAYPVFILIAGVLLAFLDFKEAMIHLNVIVVAFIFMQVNKIHNRNFINFLTALDKGN</sequence>
<proteinExistence type="predicted"/>
<evidence type="ECO:0000313" key="3">
    <source>
        <dbReference type="EMBL" id="RXK09842.1"/>
    </source>
</evidence>
<keyword evidence="1" id="KW-0812">Transmembrane</keyword>
<dbReference type="EMBL" id="PDKM01000004">
    <property type="protein sequence ID" value="RXK09842.1"/>
    <property type="molecule type" value="Genomic_DNA"/>
</dbReference>
<dbReference type="Proteomes" id="UP000289193">
    <property type="component" value="Unassembled WGS sequence"/>
</dbReference>
<name>A0AAX2A6F4_9BACT</name>
<keyword evidence="1" id="KW-1133">Transmembrane helix</keyword>
<evidence type="ECO:0000313" key="4">
    <source>
        <dbReference type="Proteomes" id="UP000253850"/>
    </source>
</evidence>
<evidence type="ECO:0000256" key="1">
    <source>
        <dbReference type="SAM" id="Phobius"/>
    </source>
</evidence>
<keyword evidence="1" id="KW-0472">Membrane</keyword>
<feature type="transmembrane region" description="Helical" evidence="1">
    <location>
        <begin position="75"/>
        <end position="91"/>
    </location>
</feature>
<keyword evidence="5" id="KW-1185">Reference proteome</keyword>
<reference evidence="3 5" key="1">
    <citation type="submission" date="2017-10" db="EMBL/GenBank/DDBJ databases">
        <title>Genomics of the genus Arcobacter.</title>
        <authorList>
            <person name="Perez-Cataluna A."/>
            <person name="Figueras M.J."/>
        </authorList>
    </citation>
    <scope>NUCLEOTIDE SEQUENCE [LARGE SCALE GENOMIC DNA]</scope>
    <source>
        <strain evidence="3 5">CECT 7835</strain>
    </source>
</reference>
<evidence type="ECO:0000313" key="2">
    <source>
        <dbReference type="EMBL" id="AXH13552.1"/>
    </source>
</evidence>
<gene>
    <name evidence="2" type="ORF">ABIV_2586</name>
    <name evidence="3" type="ORF">CRV05_08920</name>
</gene>
<dbReference type="AlphaFoldDB" id="A0AAX2A6F4"/>
<reference evidence="2 4" key="2">
    <citation type="submission" date="2018-07" db="EMBL/GenBank/DDBJ databases">
        <title>Complete genome of the Arcobacter bivalviorum type strain LMG 26154.</title>
        <authorList>
            <person name="Miller W.G."/>
            <person name="Yee E."/>
            <person name="Bono J.L."/>
        </authorList>
    </citation>
    <scope>NUCLEOTIDE SEQUENCE [LARGE SCALE GENOMIC DNA]</scope>
    <source>
        <strain evidence="2 4">LMG 26154</strain>
    </source>
</reference>
<dbReference type="RefSeq" id="WP_114840331.1">
    <property type="nucleotide sequence ID" value="NZ_CP031217.1"/>
</dbReference>
<accession>A0AAX2A6F4</accession>
<organism evidence="3 5">
    <name type="scientific">Halarcobacter bivalviorum</name>
    <dbReference type="NCBI Taxonomy" id="663364"/>
    <lineage>
        <taxon>Bacteria</taxon>
        <taxon>Pseudomonadati</taxon>
        <taxon>Campylobacterota</taxon>
        <taxon>Epsilonproteobacteria</taxon>
        <taxon>Campylobacterales</taxon>
        <taxon>Arcobacteraceae</taxon>
        <taxon>Halarcobacter</taxon>
    </lineage>
</organism>
<evidence type="ECO:0000313" key="5">
    <source>
        <dbReference type="Proteomes" id="UP000289193"/>
    </source>
</evidence>
<protein>
    <submittedName>
        <fullName evidence="2">Membrane protein</fullName>
    </submittedName>
</protein>
<dbReference type="KEGG" id="hbv:ABIV_2586"/>
<dbReference type="Proteomes" id="UP000253850">
    <property type="component" value="Chromosome"/>
</dbReference>
<dbReference type="EMBL" id="CP031217">
    <property type="protein sequence ID" value="AXH13552.1"/>
    <property type="molecule type" value="Genomic_DNA"/>
</dbReference>
<feature type="transmembrane region" description="Helical" evidence="1">
    <location>
        <begin position="6"/>
        <end position="26"/>
    </location>
</feature>